<evidence type="ECO:0000256" key="1">
    <source>
        <dbReference type="SAM" id="MobiDB-lite"/>
    </source>
</evidence>
<feature type="region of interest" description="Disordered" evidence="1">
    <location>
        <begin position="188"/>
        <end position="229"/>
    </location>
</feature>
<comment type="caution">
    <text evidence="3">The sequence shown here is derived from an EMBL/GenBank/DDBJ whole genome shotgun (WGS) entry which is preliminary data.</text>
</comment>
<dbReference type="Pfam" id="PF13391">
    <property type="entry name" value="HNH_2"/>
    <property type="match status" value="1"/>
</dbReference>
<protein>
    <recommendedName>
        <fullName evidence="2">HNH nuclease domain-containing protein</fullName>
    </recommendedName>
</protein>
<gene>
    <name evidence="3" type="ORF">B0H67DRAFT_657138</name>
</gene>
<keyword evidence="4" id="KW-1185">Reference proteome</keyword>
<organism evidence="3 4">
    <name type="scientific">Lasiosphaeris hirsuta</name>
    <dbReference type="NCBI Taxonomy" id="260670"/>
    <lineage>
        <taxon>Eukaryota</taxon>
        <taxon>Fungi</taxon>
        <taxon>Dikarya</taxon>
        <taxon>Ascomycota</taxon>
        <taxon>Pezizomycotina</taxon>
        <taxon>Sordariomycetes</taxon>
        <taxon>Sordariomycetidae</taxon>
        <taxon>Sordariales</taxon>
        <taxon>Lasiosphaeriaceae</taxon>
        <taxon>Lasiosphaeris</taxon>
    </lineage>
</organism>
<feature type="compositionally biased region" description="Acidic residues" evidence="1">
    <location>
        <begin position="219"/>
        <end position="229"/>
    </location>
</feature>
<evidence type="ECO:0000259" key="2">
    <source>
        <dbReference type="Pfam" id="PF13391"/>
    </source>
</evidence>
<feature type="domain" description="HNH nuclease" evidence="2">
    <location>
        <begin position="2"/>
        <end position="53"/>
    </location>
</feature>
<sequence>MIAAHIVPLFLDSDEIGKILFGSRAPDLRRAGNSLLLRKSIEKWFDTYHILIVPVNPREAPIMRWRIDVISSSIKNAMWADGPGGLGRDLDGRELTFCNENRPVSRFMYFHFLMALVRIKDVKRHGWQDVWARYYQQRQFPTPGNYMRQSMLLALATHFGTADVNIVESWIKDYGFESPLKLTEEETQEAARRAHMAMEQAIARADGDRSMTDSNSSIGDEDEDEDEDD</sequence>
<evidence type="ECO:0000313" key="3">
    <source>
        <dbReference type="EMBL" id="KAK0724571.1"/>
    </source>
</evidence>
<name>A0AA40AYY7_9PEZI</name>
<dbReference type="Proteomes" id="UP001172102">
    <property type="component" value="Unassembled WGS sequence"/>
</dbReference>
<proteinExistence type="predicted"/>
<reference evidence="3" key="1">
    <citation type="submission" date="2023-06" db="EMBL/GenBank/DDBJ databases">
        <title>Genome-scale phylogeny and comparative genomics of the fungal order Sordariales.</title>
        <authorList>
            <consortium name="Lawrence Berkeley National Laboratory"/>
            <person name="Hensen N."/>
            <person name="Bonometti L."/>
            <person name="Westerberg I."/>
            <person name="Brannstrom I.O."/>
            <person name="Guillou S."/>
            <person name="Cros-Aarteil S."/>
            <person name="Calhoun S."/>
            <person name="Haridas S."/>
            <person name="Kuo A."/>
            <person name="Mondo S."/>
            <person name="Pangilinan J."/>
            <person name="Riley R."/>
            <person name="Labutti K."/>
            <person name="Andreopoulos B."/>
            <person name="Lipzen A."/>
            <person name="Chen C."/>
            <person name="Yanf M."/>
            <person name="Daum C."/>
            <person name="Ng V."/>
            <person name="Clum A."/>
            <person name="Steindorff A."/>
            <person name="Ohm R."/>
            <person name="Martin F."/>
            <person name="Silar P."/>
            <person name="Natvig D."/>
            <person name="Lalanne C."/>
            <person name="Gautier V."/>
            <person name="Ament-Velasquez S.L."/>
            <person name="Kruys A."/>
            <person name="Hutchinson M.I."/>
            <person name="Powell A.J."/>
            <person name="Barry K."/>
            <person name="Miller A.N."/>
            <person name="Grigoriev I.V."/>
            <person name="Debuchy R."/>
            <person name="Gladieux P."/>
            <person name="Thoren M.H."/>
            <person name="Johannesson H."/>
        </authorList>
    </citation>
    <scope>NUCLEOTIDE SEQUENCE</scope>
    <source>
        <strain evidence="3">SMH4607-1</strain>
    </source>
</reference>
<accession>A0AA40AYY7</accession>
<dbReference type="EMBL" id="JAUKUA010000002">
    <property type="protein sequence ID" value="KAK0724571.1"/>
    <property type="molecule type" value="Genomic_DNA"/>
</dbReference>
<evidence type="ECO:0000313" key="4">
    <source>
        <dbReference type="Proteomes" id="UP001172102"/>
    </source>
</evidence>
<dbReference type="AlphaFoldDB" id="A0AA40AYY7"/>
<dbReference type="InterPro" id="IPR003615">
    <property type="entry name" value="HNH_nuc"/>
</dbReference>